<feature type="domain" description="NYN" evidence="1">
    <location>
        <begin position="23"/>
        <end position="162"/>
    </location>
</feature>
<dbReference type="InterPro" id="IPR021139">
    <property type="entry name" value="NYN"/>
</dbReference>
<evidence type="ECO:0000313" key="2">
    <source>
        <dbReference type="EMBL" id="QNK40762.1"/>
    </source>
</evidence>
<evidence type="ECO:0000259" key="1">
    <source>
        <dbReference type="Pfam" id="PF01936"/>
    </source>
</evidence>
<proteinExistence type="predicted"/>
<dbReference type="GO" id="GO:0004540">
    <property type="term" value="F:RNA nuclease activity"/>
    <property type="evidence" value="ECO:0007669"/>
    <property type="project" value="InterPro"/>
</dbReference>
<gene>
    <name evidence="2" type="ORF">HCR03_19510</name>
</gene>
<protein>
    <submittedName>
        <fullName evidence="2">NYN domain-containing protein</fullName>
    </submittedName>
</protein>
<name>A0A7G8TAX1_9FIRM</name>
<dbReference type="Proteomes" id="UP000515909">
    <property type="component" value="Chromosome"/>
</dbReference>
<evidence type="ECO:0000313" key="3">
    <source>
        <dbReference type="Proteomes" id="UP000515909"/>
    </source>
</evidence>
<dbReference type="Gene3D" id="3.40.50.1010">
    <property type="entry name" value="5'-nuclease"/>
    <property type="match status" value="1"/>
</dbReference>
<sequence length="263" mass="30538">MSKPLAVDLSARAGAPKPKAVAFVDYEHWLFSLQNQYHMKPDPFRWANNLKDNYELNDIRFYGDFSQEAMSRELTRIRQVSNQVIETKNSSENYRKDFTDFIMLDAIYQTAIFSKDIDVFILFTGDGHFNSVTSFLKNNLQKSVLVYGVKNSFSNTLKAASSSWFEIPADNDIFLNCYQLILQYIAYIDSKSNGFRPTFWNAVHSVAEYNQLDENLVNASLSQLIEQGYISEKIETIRFQKQLKVLIVDWEKAIRDNLWDPNT</sequence>
<reference evidence="2 3" key="1">
    <citation type="submission" date="2020-08" db="EMBL/GenBank/DDBJ databases">
        <title>The isolate Caproiciproducens sp. 7D4C2 produces n-caproate at mildly acidic conditions from hexoses: genome and rBOX comparison with related strains and chain-elongating bacteria.</title>
        <authorList>
            <person name="Esquivel-Elizondo S."/>
            <person name="Bagci C."/>
            <person name="Temovska M."/>
            <person name="Jeon B.S."/>
            <person name="Bessarab I."/>
            <person name="Williams R.B.H."/>
            <person name="Huson D.H."/>
            <person name="Angenent L.T."/>
        </authorList>
    </citation>
    <scope>NUCLEOTIDE SEQUENCE [LARGE SCALE GENOMIC DNA]</scope>
    <source>
        <strain evidence="2 3">7D4C2</strain>
    </source>
</reference>
<accession>A0A7G8TAX1</accession>
<dbReference type="RefSeq" id="WP_187036058.1">
    <property type="nucleotide sequence ID" value="NZ_CP060286.1"/>
</dbReference>
<dbReference type="EMBL" id="CP060286">
    <property type="protein sequence ID" value="QNK40762.1"/>
    <property type="molecule type" value="Genomic_DNA"/>
</dbReference>
<organism evidence="2 3">
    <name type="scientific">Caproicibacter fermentans</name>
    <dbReference type="NCBI Taxonomy" id="2576756"/>
    <lineage>
        <taxon>Bacteria</taxon>
        <taxon>Bacillati</taxon>
        <taxon>Bacillota</taxon>
        <taxon>Clostridia</taxon>
        <taxon>Eubacteriales</taxon>
        <taxon>Acutalibacteraceae</taxon>
        <taxon>Caproicibacter</taxon>
    </lineage>
</organism>
<dbReference type="Pfam" id="PF01936">
    <property type="entry name" value="NYN"/>
    <property type="match status" value="1"/>
</dbReference>
<dbReference type="KEGG" id="cfem:HCR03_19510"/>
<dbReference type="AlphaFoldDB" id="A0A7G8TAX1"/>